<accession>A0A7S4T9X3</accession>
<evidence type="ECO:0000256" key="1">
    <source>
        <dbReference type="SAM" id="SignalP"/>
    </source>
</evidence>
<organism evidence="2">
    <name type="scientific">Ditylum brightwellii</name>
    <dbReference type="NCBI Taxonomy" id="49249"/>
    <lineage>
        <taxon>Eukaryota</taxon>
        <taxon>Sar</taxon>
        <taxon>Stramenopiles</taxon>
        <taxon>Ochrophyta</taxon>
        <taxon>Bacillariophyta</taxon>
        <taxon>Mediophyceae</taxon>
        <taxon>Lithodesmiophycidae</taxon>
        <taxon>Lithodesmiales</taxon>
        <taxon>Lithodesmiaceae</taxon>
        <taxon>Ditylum</taxon>
    </lineage>
</organism>
<reference evidence="2" key="1">
    <citation type="submission" date="2021-01" db="EMBL/GenBank/DDBJ databases">
        <authorList>
            <person name="Corre E."/>
            <person name="Pelletier E."/>
            <person name="Niang G."/>
            <person name="Scheremetjew M."/>
            <person name="Finn R."/>
            <person name="Kale V."/>
            <person name="Holt S."/>
            <person name="Cochrane G."/>
            <person name="Meng A."/>
            <person name="Brown T."/>
            <person name="Cohen L."/>
        </authorList>
    </citation>
    <scope>NUCLEOTIDE SEQUENCE</scope>
    <source>
        <strain evidence="2">GSO104</strain>
    </source>
</reference>
<dbReference type="AlphaFoldDB" id="A0A7S4T9X3"/>
<keyword evidence="1" id="KW-0732">Signal</keyword>
<feature type="chain" id="PRO_5031346755" evidence="1">
    <location>
        <begin position="36"/>
        <end position="789"/>
    </location>
</feature>
<gene>
    <name evidence="2" type="ORF">DBRI00130_LOCUS44521</name>
</gene>
<protein>
    <submittedName>
        <fullName evidence="2">Uncharacterized protein</fullName>
    </submittedName>
</protein>
<sequence length="789" mass="87212">MEHLLQNASITTTHHRLLVLILLLTACCSIPVTSAAQGTDLGGGVITRTPVSDQSRIAYDLRQMFESLPDDGNRAKNVYMAGFYSALYDSFGNALPNKRSIRSFSTEAGNGKFSSEPTFLFHMAGLSNNFDPNTYDLHYTYADDFVMSALQDSDSGTLAAEAARALNLWMYCAHELWQSLDQCTTASRADINNDVLGLTDNAKGAHSIDEFIAYWIGEGQTAGSSTQGYALYALTQQAGQLFNTLNPTGEAKANTNIKLLYENKARTALAASDTCTEESDTVEQLWHINNSLLSQMYVPLLQMLIHNMVQGDVKRVRMYALAVVPQFAQCRPSVYRRLKSALLEKDYDGSKRNDILTDLQSLYSCLGISCKDIGAYQTDVLGACGDPPVSFPMAEYIPSSPVREYAELDLDIWNMKLLLNYGEKAYPMAKYLYLHGKNSYIPADENDADAEKVHRTLHSLAESDFRKKASPYYEAFVEYFNDNFYSDRIILDSLGRKGRWGDNNADFVGGGTFDQRYEVISTILQYQVVHLYLLAEIEDAVEDCIKQDVTDNDGNLHSWDEVAALVIGSLEGAGQGGSKDFRDGQFIWSLANKMSVDFGSAEDGFALVNSEIEDLLYAGKGMIQSYDCADFTKVVTRLRNIMLIPLIQSVIKYATKMEGLSYESNADAVAKGEAFTLCALPIIYHYDKDGAKVIEMNMLSPLTRSRFNPKLKGTQMTYVEEGPQAVADAFWKTMRALELPSRFVGSLDGADPSKLGEIAGSASNMKLSLATFSTSVAISVLGSLYLFFG</sequence>
<feature type="signal peptide" evidence="1">
    <location>
        <begin position="1"/>
        <end position="35"/>
    </location>
</feature>
<proteinExistence type="predicted"/>
<name>A0A7S4T9X3_9STRA</name>
<dbReference type="EMBL" id="HBNS01061737">
    <property type="protein sequence ID" value="CAE4669883.1"/>
    <property type="molecule type" value="Transcribed_RNA"/>
</dbReference>
<dbReference type="Pfam" id="PF07692">
    <property type="entry name" value="Fea1"/>
    <property type="match status" value="1"/>
</dbReference>
<dbReference type="InterPro" id="IPR011643">
    <property type="entry name" value="HCR1"/>
</dbReference>
<evidence type="ECO:0000313" key="2">
    <source>
        <dbReference type="EMBL" id="CAE4669883.1"/>
    </source>
</evidence>